<name>A0A9D4RLL5_DREPO</name>
<gene>
    <name evidence="1" type="ORF">DPMN_035133</name>
</gene>
<sequence>MGKDVFHIVFSFHGLDGDLPLACLGQQYCTESLSPGDMSKPSQLSSFDGRQKGLLWANKCCSHVPDDLVGLLLRVGDVKQLSETFVFKCLCSVSA</sequence>
<dbReference type="AlphaFoldDB" id="A0A9D4RLL5"/>
<dbReference type="EMBL" id="JAIWYP010000002">
    <property type="protein sequence ID" value="KAH3871918.1"/>
    <property type="molecule type" value="Genomic_DNA"/>
</dbReference>
<organism evidence="1 2">
    <name type="scientific">Dreissena polymorpha</name>
    <name type="common">Zebra mussel</name>
    <name type="synonym">Mytilus polymorpha</name>
    <dbReference type="NCBI Taxonomy" id="45954"/>
    <lineage>
        <taxon>Eukaryota</taxon>
        <taxon>Metazoa</taxon>
        <taxon>Spiralia</taxon>
        <taxon>Lophotrochozoa</taxon>
        <taxon>Mollusca</taxon>
        <taxon>Bivalvia</taxon>
        <taxon>Autobranchia</taxon>
        <taxon>Heteroconchia</taxon>
        <taxon>Euheterodonta</taxon>
        <taxon>Imparidentia</taxon>
        <taxon>Neoheterodontei</taxon>
        <taxon>Myida</taxon>
        <taxon>Dreissenoidea</taxon>
        <taxon>Dreissenidae</taxon>
        <taxon>Dreissena</taxon>
    </lineage>
</organism>
<evidence type="ECO:0000313" key="2">
    <source>
        <dbReference type="Proteomes" id="UP000828390"/>
    </source>
</evidence>
<reference evidence="1" key="2">
    <citation type="submission" date="2020-11" db="EMBL/GenBank/DDBJ databases">
        <authorList>
            <person name="McCartney M.A."/>
            <person name="Auch B."/>
            <person name="Kono T."/>
            <person name="Mallez S."/>
            <person name="Becker A."/>
            <person name="Gohl D.M."/>
            <person name="Silverstein K.A.T."/>
            <person name="Koren S."/>
            <person name="Bechman K.B."/>
            <person name="Herman A."/>
            <person name="Abrahante J.E."/>
            <person name="Garbe J."/>
        </authorList>
    </citation>
    <scope>NUCLEOTIDE SEQUENCE</scope>
    <source>
        <strain evidence="1">Duluth1</strain>
        <tissue evidence="1">Whole animal</tissue>
    </source>
</reference>
<reference evidence="1" key="1">
    <citation type="journal article" date="2019" name="bioRxiv">
        <title>The Genome of the Zebra Mussel, Dreissena polymorpha: A Resource for Invasive Species Research.</title>
        <authorList>
            <person name="McCartney M.A."/>
            <person name="Auch B."/>
            <person name="Kono T."/>
            <person name="Mallez S."/>
            <person name="Zhang Y."/>
            <person name="Obille A."/>
            <person name="Becker A."/>
            <person name="Abrahante J.E."/>
            <person name="Garbe J."/>
            <person name="Badalamenti J.P."/>
            <person name="Herman A."/>
            <person name="Mangelson H."/>
            <person name="Liachko I."/>
            <person name="Sullivan S."/>
            <person name="Sone E.D."/>
            <person name="Koren S."/>
            <person name="Silverstein K.A.T."/>
            <person name="Beckman K.B."/>
            <person name="Gohl D.M."/>
        </authorList>
    </citation>
    <scope>NUCLEOTIDE SEQUENCE</scope>
    <source>
        <strain evidence="1">Duluth1</strain>
        <tissue evidence="1">Whole animal</tissue>
    </source>
</reference>
<comment type="caution">
    <text evidence="1">The sequence shown here is derived from an EMBL/GenBank/DDBJ whole genome shotgun (WGS) entry which is preliminary data.</text>
</comment>
<dbReference type="Proteomes" id="UP000828390">
    <property type="component" value="Unassembled WGS sequence"/>
</dbReference>
<evidence type="ECO:0000313" key="1">
    <source>
        <dbReference type="EMBL" id="KAH3871918.1"/>
    </source>
</evidence>
<keyword evidence="2" id="KW-1185">Reference proteome</keyword>
<proteinExistence type="predicted"/>
<accession>A0A9D4RLL5</accession>
<protein>
    <submittedName>
        <fullName evidence="1">Uncharacterized protein</fullName>
    </submittedName>
</protein>